<accession>A0A9P0H520</accession>
<dbReference type="EMBL" id="OV725079">
    <property type="protein sequence ID" value="CAH1395555.1"/>
    <property type="molecule type" value="Genomic_DNA"/>
</dbReference>
<evidence type="ECO:0000313" key="2">
    <source>
        <dbReference type="Proteomes" id="UP001152798"/>
    </source>
</evidence>
<name>A0A9P0H520_NEZVI</name>
<proteinExistence type="predicted"/>
<organism evidence="1 2">
    <name type="scientific">Nezara viridula</name>
    <name type="common">Southern green stink bug</name>
    <name type="synonym">Cimex viridulus</name>
    <dbReference type="NCBI Taxonomy" id="85310"/>
    <lineage>
        <taxon>Eukaryota</taxon>
        <taxon>Metazoa</taxon>
        <taxon>Ecdysozoa</taxon>
        <taxon>Arthropoda</taxon>
        <taxon>Hexapoda</taxon>
        <taxon>Insecta</taxon>
        <taxon>Pterygota</taxon>
        <taxon>Neoptera</taxon>
        <taxon>Paraneoptera</taxon>
        <taxon>Hemiptera</taxon>
        <taxon>Heteroptera</taxon>
        <taxon>Panheteroptera</taxon>
        <taxon>Pentatomomorpha</taxon>
        <taxon>Pentatomoidea</taxon>
        <taxon>Pentatomidae</taxon>
        <taxon>Pentatominae</taxon>
        <taxon>Nezara</taxon>
    </lineage>
</organism>
<dbReference type="AlphaFoldDB" id="A0A9P0H520"/>
<gene>
    <name evidence="1" type="ORF">NEZAVI_LOCUS5807</name>
</gene>
<reference evidence="1" key="1">
    <citation type="submission" date="2022-01" db="EMBL/GenBank/DDBJ databases">
        <authorList>
            <person name="King R."/>
        </authorList>
    </citation>
    <scope>NUCLEOTIDE SEQUENCE</scope>
</reference>
<dbReference type="Proteomes" id="UP001152798">
    <property type="component" value="Chromosome 3"/>
</dbReference>
<sequence length="74" mass="8466">MPFLAIRIKYTARVNFPKNKINKKGVSVEMELRETDNSSPRGASSQYPEQLLFVEQQFHLNRTSISLLLASLGR</sequence>
<protein>
    <submittedName>
        <fullName evidence="1">Uncharacterized protein</fullName>
    </submittedName>
</protein>
<evidence type="ECO:0000313" key="1">
    <source>
        <dbReference type="EMBL" id="CAH1395555.1"/>
    </source>
</evidence>
<keyword evidence="2" id="KW-1185">Reference proteome</keyword>